<comment type="caution">
    <text evidence="1">The sequence shown here is derived from an EMBL/GenBank/DDBJ whole genome shotgun (WGS) entry which is preliminary data.</text>
</comment>
<dbReference type="RefSeq" id="WP_120539157.1">
    <property type="nucleotide sequence ID" value="NZ_RAVZ01000012.1"/>
</dbReference>
<keyword evidence="2" id="KW-1185">Reference proteome</keyword>
<accession>A0A3A8JDX3</accession>
<protein>
    <recommendedName>
        <fullName evidence="3">Baseplate protein J-like domain-containing protein</fullName>
    </recommendedName>
</protein>
<dbReference type="Proteomes" id="UP000268094">
    <property type="component" value="Unassembled WGS sequence"/>
</dbReference>
<organism evidence="1 2">
    <name type="scientific">Corallococcus terminator</name>
    <dbReference type="NCBI Taxonomy" id="2316733"/>
    <lineage>
        <taxon>Bacteria</taxon>
        <taxon>Pseudomonadati</taxon>
        <taxon>Myxococcota</taxon>
        <taxon>Myxococcia</taxon>
        <taxon>Myxococcales</taxon>
        <taxon>Cystobacterineae</taxon>
        <taxon>Myxococcaceae</taxon>
        <taxon>Corallococcus</taxon>
    </lineage>
</organism>
<gene>
    <name evidence="1" type="ORF">D7V88_03475</name>
</gene>
<dbReference type="OrthoDB" id="9796131at2"/>
<sequence length="1257" mass="131689">MSALFLTLPLEDSLEAANTALQTAPPGEVEWVLPVGVGVLTTDFVIGSPVHALRLRGGDGVTLRLNGGSLELTGTMTGLSDVKVVAEESAKGVVLKGGRVEVSDVSVAATASADCTALTVESPDGTVVIDSLTVMASKGSDATGLRLLAKEAHLTGLSLSHVEASSGDAFGVRAVCQRSQWADVAVREVHGGQVGVGLELAGLFRADLSGLTVSKVSGARAVGARVLVSREEGEGLSSVDVSVSEVEALESEWCVGLLVGSSGPLQVRGFTVREVLGAFALGMLALGGRGIEVSIGQVEEILGGTVATGMRVLGGPSLQPVSVRDVEVSRVSAAPVPADAHPGPAWSDWLLAALDSLAGAVFGPLTLPVFPSVADVVGLHVAAPLGGLEPVLDVGTPGEITVEDCSLFVITGTALQLEGGLRTALVRRTEAWTAVHGGWLQAEQLLLAQLTWHRHAHGLRLGPGEVRAYDSLFTAIVGKPFVLELDAELSASPALFAEGAGPPFLEVGPLPYVTPGTPTVPAVLLTGSLPPPETVDLRLVPDAVVTRAAVAVPGDGPRDPAPFVGAWAPDVVPGCDVRDPQPRPWLPAPERPAPGALVDYLARDARSLLAVMLERARTVMAPWEDRGPADFTTMLLEAVAAQLDSLAYQQERAVVEGFLEDARLRRSVEDHARALDCTPDPGLSATAMLRFRLDAEALATLVKARLEELDLPSLPPGTTALEFLTGGGVLELPADTLVANSSTQEQSLVFVTEAPLSYFPRLESIPLAESVRVGDTGATLAGVFPELEPGRWLVLYRGRGEGGHVVRVTSVALATDTTFVGWDPRRLATETFLAPGDPIPGPRAVVLGNVVPAHHGLPVTPLPEGFESDSAEPFARSLAQWRALLSPTVDGSREREVVLPFHPISVQAPGYPLPGDEPRRGTPQLQVSVEDDPWTLVEDLSVQGPGDEVVVLRATPNGGASLRYGDGINGAALPPRMTALGLSLRVGLGTVANVGEGVLTRLLQVPLDAQRSASAGALLDQSMDDVRLLVRVDNPLPAVGGRDPESLDSIRYRAPAGVSEPLSAVTVEDYVSLLQRMPEVAGASARVVARDLRTVIRVTVLLRDEDTLDPDEILRRWAGVRRRLEEIRLLGVDVEALPPRWVPLDLDLEVDAAPHAQADGVRDAVVGAIAGDGGLLDPDRSGLNGDVQLADLYQAVLRVAGVTAVRVKRFRRLESHAPERLAEGVIPIGPEEVATARGGFWPGSEGVLTVRVCGGLR</sequence>
<proteinExistence type="predicted"/>
<reference evidence="2" key="1">
    <citation type="submission" date="2018-09" db="EMBL/GenBank/DDBJ databases">
        <authorList>
            <person name="Livingstone P.G."/>
            <person name="Whitworth D.E."/>
        </authorList>
    </citation>
    <scope>NUCLEOTIDE SEQUENCE [LARGE SCALE GENOMIC DNA]</scope>
    <source>
        <strain evidence="2">CA054A</strain>
    </source>
</reference>
<evidence type="ECO:0008006" key="3">
    <source>
        <dbReference type="Google" id="ProtNLM"/>
    </source>
</evidence>
<name>A0A3A8JDX3_9BACT</name>
<evidence type="ECO:0000313" key="2">
    <source>
        <dbReference type="Proteomes" id="UP000268094"/>
    </source>
</evidence>
<evidence type="ECO:0000313" key="1">
    <source>
        <dbReference type="EMBL" id="RKG93208.1"/>
    </source>
</evidence>
<dbReference type="EMBL" id="RAVZ01000012">
    <property type="protein sequence ID" value="RKG93208.1"/>
    <property type="molecule type" value="Genomic_DNA"/>
</dbReference>
<dbReference type="AlphaFoldDB" id="A0A3A8JDX3"/>